<dbReference type="GO" id="GO:0043953">
    <property type="term" value="P:protein transport by the Tat complex"/>
    <property type="evidence" value="ECO:0007669"/>
    <property type="project" value="InterPro"/>
</dbReference>
<dbReference type="InterPro" id="IPR003369">
    <property type="entry name" value="TatA/B/E"/>
</dbReference>
<keyword evidence="2" id="KW-0813">Transport</keyword>
<evidence type="ECO:0000256" key="4">
    <source>
        <dbReference type="ARBA" id="ARBA00022692"/>
    </source>
</evidence>
<feature type="compositionally biased region" description="Basic and acidic residues" evidence="9">
    <location>
        <begin position="94"/>
        <end position="104"/>
    </location>
</feature>
<dbReference type="InterPro" id="IPR018448">
    <property type="entry name" value="TatB"/>
</dbReference>
<organism evidence="10 11">
    <name type="scientific">Iamia majanohamensis</name>
    <dbReference type="NCBI Taxonomy" id="467976"/>
    <lineage>
        <taxon>Bacteria</taxon>
        <taxon>Bacillati</taxon>
        <taxon>Actinomycetota</taxon>
        <taxon>Acidimicrobiia</taxon>
        <taxon>Acidimicrobiales</taxon>
        <taxon>Iamiaceae</taxon>
        <taxon>Iamia</taxon>
    </lineage>
</organism>
<dbReference type="RefSeq" id="WP_272738732.1">
    <property type="nucleotide sequence ID" value="NZ_CP116942.1"/>
</dbReference>
<dbReference type="Proteomes" id="UP001216390">
    <property type="component" value="Chromosome"/>
</dbReference>
<evidence type="ECO:0000256" key="6">
    <source>
        <dbReference type="ARBA" id="ARBA00022989"/>
    </source>
</evidence>
<feature type="region of interest" description="Disordered" evidence="9">
    <location>
        <begin position="53"/>
        <end position="152"/>
    </location>
</feature>
<keyword evidence="3" id="KW-1003">Cell membrane</keyword>
<evidence type="ECO:0000256" key="1">
    <source>
        <dbReference type="ARBA" id="ARBA00004167"/>
    </source>
</evidence>
<keyword evidence="8" id="KW-0472">Membrane</keyword>
<dbReference type="NCBIfam" id="TIGR01410">
    <property type="entry name" value="tatB"/>
    <property type="match status" value="1"/>
</dbReference>
<keyword evidence="7" id="KW-0811">Translocation</keyword>
<evidence type="ECO:0000256" key="3">
    <source>
        <dbReference type="ARBA" id="ARBA00022475"/>
    </source>
</evidence>
<evidence type="ECO:0000256" key="2">
    <source>
        <dbReference type="ARBA" id="ARBA00022448"/>
    </source>
</evidence>
<feature type="compositionally biased region" description="Basic and acidic residues" evidence="9">
    <location>
        <begin position="141"/>
        <end position="152"/>
    </location>
</feature>
<keyword evidence="6" id="KW-1133">Transmembrane helix</keyword>
<dbReference type="GO" id="GO:0008320">
    <property type="term" value="F:protein transmembrane transporter activity"/>
    <property type="evidence" value="ECO:0007669"/>
    <property type="project" value="InterPro"/>
</dbReference>
<dbReference type="Pfam" id="PF02416">
    <property type="entry name" value="TatA_B_E"/>
    <property type="match status" value="1"/>
</dbReference>
<keyword evidence="11" id="KW-1185">Reference proteome</keyword>
<dbReference type="AlphaFoldDB" id="A0AAF0BXV0"/>
<keyword evidence="4" id="KW-0812">Transmembrane</keyword>
<dbReference type="EMBL" id="CP116942">
    <property type="protein sequence ID" value="WCO69219.1"/>
    <property type="molecule type" value="Genomic_DNA"/>
</dbReference>
<name>A0AAF0BXV0_9ACTN</name>
<protein>
    <submittedName>
        <fullName evidence="10">Sec-independent protein translocase protein TatB</fullName>
    </submittedName>
</protein>
<evidence type="ECO:0000256" key="7">
    <source>
        <dbReference type="ARBA" id="ARBA00023010"/>
    </source>
</evidence>
<proteinExistence type="predicted"/>
<dbReference type="PRINTS" id="PR01506">
    <property type="entry name" value="TATBPROTEIN"/>
</dbReference>
<evidence type="ECO:0000313" key="10">
    <source>
        <dbReference type="EMBL" id="WCO69219.1"/>
    </source>
</evidence>
<keyword evidence="5" id="KW-0653">Protein transport</keyword>
<evidence type="ECO:0000256" key="8">
    <source>
        <dbReference type="ARBA" id="ARBA00023136"/>
    </source>
</evidence>
<evidence type="ECO:0000256" key="9">
    <source>
        <dbReference type="SAM" id="MobiDB-lite"/>
    </source>
</evidence>
<dbReference type="Gene3D" id="1.20.5.3310">
    <property type="match status" value="1"/>
</dbReference>
<comment type="subcellular location">
    <subcellularLocation>
        <location evidence="1">Membrane</location>
        <topology evidence="1">Single-pass membrane protein</topology>
    </subcellularLocation>
</comment>
<gene>
    <name evidence="10" type="primary">tatB</name>
    <name evidence="10" type="ORF">PO878_10840</name>
</gene>
<dbReference type="KEGG" id="ima:PO878_10840"/>
<evidence type="ECO:0000256" key="5">
    <source>
        <dbReference type="ARBA" id="ARBA00022927"/>
    </source>
</evidence>
<evidence type="ECO:0000313" key="11">
    <source>
        <dbReference type="Proteomes" id="UP001216390"/>
    </source>
</evidence>
<accession>A0AAF0BXV0</accession>
<dbReference type="GO" id="GO:0016020">
    <property type="term" value="C:membrane"/>
    <property type="evidence" value="ECO:0007669"/>
    <property type="project" value="UniProtKB-SubCell"/>
</dbReference>
<feature type="compositionally biased region" description="Low complexity" evidence="9">
    <location>
        <begin position="109"/>
        <end position="119"/>
    </location>
</feature>
<dbReference type="PANTHER" id="PTHR33162">
    <property type="entry name" value="SEC-INDEPENDENT PROTEIN TRANSLOCASE PROTEIN TATA, CHLOROPLASTIC"/>
    <property type="match status" value="1"/>
</dbReference>
<dbReference type="PANTHER" id="PTHR33162:SF1">
    <property type="entry name" value="SEC-INDEPENDENT PROTEIN TRANSLOCASE PROTEIN TATA, CHLOROPLASTIC"/>
    <property type="match status" value="1"/>
</dbReference>
<sequence>MFNVGGGELLVILLLGLLILGPERLPKAMGQVGRWVAQLRKLSTGFQDEIRRAMDPDDVPFRPGEQTLRPAVDEEVRVVGADPPDEDGIIDTSADEHDPSHAPVDDEVPGPAAPSDDATPGPPAPAEEAAPGEGGTVTPLHGRDDGDARAAG</sequence>
<reference evidence="10" key="1">
    <citation type="submission" date="2023-01" db="EMBL/GenBank/DDBJ databases">
        <title>The diversity of Class Acidimicrobiia in South China Sea sediment environments and the proposal of Iamia marina sp. nov., a novel species of the genus Iamia.</title>
        <authorList>
            <person name="He Y."/>
            <person name="Tian X."/>
        </authorList>
    </citation>
    <scope>NUCLEOTIDE SEQUENCE</scope>
    <source>
        <strain evidence="10">DSM 19957</strain>
    </source>
</reference>